<feature type="non-terminal residue" evidence="1">
    <location>
        <position position="158"/>
    </location>
</feature>
<accession>X1BBV4</accession>
<dbReference type="AlphaFoldDB" id="X1BBV4"/>
<organism evidence="1">
    <name type="scientific">marine sediment metagenome</name>
    <dbReference type="NCBI Taxonomy" id="412755"/>
    <lineage>
        <taxon>unclassified sequences</taxon>
        <taxon>metagenomes</taxon>
        <taxon>ecological metagenomes</taxon>
    </lineage>
</organism>
<reference evidence="1" key="1">
    <citation type="journal article" date="2014" name="Front. Microbiol.">
        <title>High frequency of phylogenetically diverse reductive dehalogenase-homologous genes in deep subseafloor sedimentary metagenomes.</title>
        <authorList>
            <person name="Kawai M."/>
            <person name="Futagami T."/>
            <person name="Toyoda A."/>
            <person name="Takaki Y."/>
            <person name="Nishi S."/>
            <person name="Hori S."/>
            <person name="Arai W."/>
            <person name="Tsubouchi T."/>
            <person name="Morono Y."/>
            <person name="Uchiyama I."/>
            <person name="Ito T."/>
            <person name="Fujiyama A."/>
            <person name="Inagaki F."/>
            <person name="Takami H."/>
        </authorList>
    </citation>
    <scope>NUCLEOTIDE SEQUENCE</scope>
    <source>
        <strain evidence="1">Expedition CK06-06</strain>
    </source>
</reference>
<gene>
    <name evidence="1" type="ORF">S01H4_33322</name>
</gene>
<evidence type="ECO:0000313" key="1">
    <source>
        <dbReference type="EMBL" id="GAG78722.1"/>
    </source>
</evidence>
<name>X1BBV4_9ZZZZ</name>
<sequence>MGVKSPATYGEHYWALQVEAARLLAEESEQELAAVAARLMGRLRIRDVLPAELVNLFREIEAPAGAFLGEVGGRFVSEVADGAVSKTTSPLMESIGYLSYMKWPTKKLSPEATASLFLRKKISEGFFLERFRMGGFEPIEAKFQYESIMPYPSVSDLV</sequence>
<dbReference type="EMBL" id="BART01017522">
    <property type="protein sequence ID" value="GAG78722.1"/>
    <property type="molecule type" value="Genomic_DNA"/>
</dbReference>
<protein>
    <submittedName>
        <fullName evidence="1">Uncharacterized protein</fullName>
    </submittedName>
</protein>
<comment type="caution">
    <text evidence="1">The sequence shown here is derived from an EMBL/GenBank/DDBJ whole genome shotgun (WGS) entry which is preliminary data.</text>
</comment>
<proteinExistence type="predicted"/>